<dbReference type="AlphaFoldDB" id="A0A6P3X8U7"/>
<feature type="domain" description="Mutator-like transposase" evidence="1">
    <location>
        <begin position="124"/>
        <end position="256"/>
    </location>
</feature>
<accession>A0A6P3X8U7</accession>
<dbReference type="RefSeq" id="XP_014474846.1">
    <property type="nucleotide sequence ID" value="XM_014619360.1"/>
</dbReference>
<reference evidence="3" key="1">
    <citation type="submission" date="2025-08" db="UniProtKB">
        <authorList>
            <consortium name="RefSeq"/>
        </authorList>
    </citation>
    <scope>IDENTIFICATION</scope>
</reference>
<proteinExistence type="predicted"/>
<evidence type="ECO:0000313" key="2">
    <source>
        <dbReference type="Proteomes" id="UP000515204"/>
    </source>
</evidence>
<dbReference type="InterPro" id="IPR049012">
    <property type="entry name" value="Mutator_transp_dom"/>
</dbReference>
<dbReference type="OrthoDB" id="7555093at2759"/>
<name>A0A6P3X8U7_DINQU</name>
<keyword evidence="2" id="KW-1185">Reference proteome</keyword>
<dbReference type="Proteomes" id="UP000515204">
    <property type="component" value="Unplaced"/>
</dbReference>
<dbReference type="GeneID" id="106744513"/>
<sequence>MLVLQRKKVKDASYDDIEIDVGHNNVIINFLTVFTFLSQCLKCKKCDGDVTFSHTCDRGLGFNLVIKCKCNDQQRVSSSPLVNGAYEINRRLMFVMRILGFGLRSINTFYSLTELSSGFANAIAKERQKNAEAGNEETHLSVSGDGSWKRRGFSSLFGIATLIGKYTHKVLDFVVKSSFCQSCSNWASKKGTNKYDIWHDTHEQHFNINHIGSADKMEVDCMKEMFCRSESHGVKYATYIGDGDTKTFQALLNFHHEPALTASVQEAIPPVYEALSSDDLLQRCTGGNTQNDNESFNAYLWKLVPKHLHCGEQTIRIAAYIASGIFNEGYSSILKTM</sequence>
<evidence type="ECO:0000259" key="1">
    <source>
        <dbReference type="Pfam" id="PF20700"/>
    </source>
</evidence>
<evidence type="ECO:0000313" key="3">
    <source>
        <dbReference type="RefSeq" id="XP_014474846.1"/>
    </source>
</evidence>
<organism evidence="2 3">
    <name type="scientific">Dinoponera quadriceps</name>
    <name type="common">South American ant</name>
    <dbReference type="NCBI Taxonomy" id="609295"/>
    <lineage>
        <taxon>Eukaryota</taxon>
        <taxon>Metazoa</taxon>
        <taxon>Ecdysozoa</taxon>
        <taxon>Arthropoda</taxon>
        <taxon>Hexapoda</taxon>
        <taxon>Insecta</taxon>
        <taxon>Pterygota</taxon>
        <taxon>Neoptera</taxon>
        <taxon>Endopterygota</taxon>
        <taxon>Hymenoptera</taxon>
        <taxon>Apocrita</taxon>
        <taxon>Aculeata</taxon>
        <taxon>Formicoidea</taxon>
        <taxon>Formicidae</taxon>
        <taxon>Ponerinae</taxon>
        <taxon>Ponerini</taxon>
        <taxon>Dinoponera</taxon>
    </lineage>
</organism>
<dbReference type="Pfam" id="PF20700">
    <property type="entry name" value="Mutator"/>
    <property type="match status" value="1"/>
</dbReference>
<protein>
    <submittedName>
        <fullName evidence="3">Uncharacterized protein LOC106744513</fullName>
    </submittedName>
</protein>
<gene>
    <name evidence="3" type="primary">LOC106744513</name>
</gene>
<dbReference type="KEGG" id="dqu:106744513"/>